<feature type="compositionally biased region" description="Basic and acidic residues" evidence="1">
    <location>
        <begin position="168"/>
        <end position="203"/>
    </location>
</feature>
<feature type="region of interest" description="Disordered" evidence="1">
    <location>
        <begin position="1"/>
        <end position="219"/>
    </location>
</feature>
<accession>A0A8D8J9D4</accession>
<dbReference type="EMBL" id="HBUE01275742">
    <property type="protein sequence ID" value="CAG6566282.1"/>
    <property type="molecule type" value="Transcribed_RNA"/>
</dbReference>
<proteinExistence type="predicted"/>
<feature type="compositionally biased region" description="Basic and acidic residues" evidence="1">
    <location>
        <begin position="147"/>
        <end position="156"/>
    </location>
</feature>
<reference evidence="2" key="1">
    <citation type="submission" date="2021-05" db="EMBL/GenBank/DDBJ databases">
        <authorList>
            <person name="Alioto T."/>
            <person name="Alioto T."/>
            <person name="Gomez Garrido J."/>
        </authorList>
    </citation>
    <scope>NUCLEOTIDE SEQUENCE</scope>
</reference>
<dbReference type="EMBL" id="HBUE01170346">
    <property type="protein sequence ID" value="CAG6514793.1"/>
    <property type="molecule type" value="Transcribed_RNA"/>
</dbReference>
<name>A0A8D8J9D4_CULPI</name>
<organism evidence="2">
    <name type="scientific">Culex pipiens</name>
    <name type="common">House mosquito</name>
    <dbReference type="NCBI Taxonomy" id="7175"/>
    <lineage>
        <taxon>Eukaryota</taxon>
        <taxon>Metazoa</taxon>
        <taxon>Ecdysozoa</taxon>
        <taxon>Arthropoda</taxon>
        <taxon>Hexapoda</taxon>
        <taxon>Insecta</taxon>
        <taxon>Pterygota</taxon>
        <taxon>Neoptera</taxon>
        <taxon>Endopterygota</taxon>
        <taxon>Diptera</taxon>
        <taxon>Nematocera</taxon>
        <taxon>Culicoidea</taxon>
        <taxon>Culicidae</taxon>
        <taxon>Culicinae</taxon>
        <taxon>Culicini</taxon>
        <taxon>Culex</taxon>
        <taxon>Culex</taxon>
    </lineage>
</organism>
<sequence length="219" mass="23739">MDAGRISAAHERTVHDRPVRHRARGRHLARQHQPRHGGGRRRVLVRGGEPRRQNVPLGPAKYLRSPVHPADPEGDGRGRADAVPQVSGGRLPDRGDPLGARWARAPGRHAPEGTDGRDARDQGGAEGARFRRVHLLGSEQTGSQCATERRGDRDSTAEAESVSLGDPVVERRRSGVDHVFGDQGRHSVDDQLEEGRAPDRPEPAHVGNAGRSVQLDPGD</sequence>
<feature type="compositionally biased region" description="Basic and acidic residues" evidence="1">
    <location>
        <begin position="70"/>
        <end position="80"/>
    </location>
</feature>
<protein>
    <submittedName>
        <fullName evidence="2">(northern house mosquito) hypothetical protein</fullName>
    </submittedName>
</protein>
<evidence type="ECO:0000313" key="2">
    <source>
        <dbReference type="EMBL" id="CAG6566282.1"/>
    </source>
</evidence>
<feature type="compositionally biased region" description="Basic and acidic residues" evidence="1">
    <location>
        <begin position="109"/>
        <end position="123"/>
    </location>
</feature>
<evidence type="ECO:0000256" key="1">
    <source>
        <dbReference type="SAM" id="MobiDB-lite"/>
    </source>
</evidence>
<feature type="compositionally biased region" description="Basic and acidic residues" evidence="1">
    <location>
        <begin position="8"/>
        <end position="17"/>
    </location>
</feature>
<feature type="compositionally biased region" description="Basic residues" evidence="1">
    <location>
        <begin position="18"/>
        <end position="44"/>
    </location>
</feature>
<dbReference type="AlphaFoldDB" id="A0A8D8J9D4"/>